<feature type="chain" id="PRO_5024835372" description="Alpha-galactosidase" evidence="14">
    <location>
        <begin position="17"/>
        <end position="658"/>
    </location>
</feature>
<dbReference type="Pfam" id="PF16499">
    <property type="entry name" value="Melibiase_2"/>
    <property type="match status" value="1"/>
</dbReference>
<evidence type="ECO:0000256" key="10">
    <source>
        <dbReference type="ARBA" id="ARBA00023277"/>
    </source>
</evidence>
<evidence type="ECO:0000256" key="3">
    <source>
        <dbReference type="ARBA" id="ARBA00004613"/>
    </source>
</evidence>
<dbReference type="PANTHER" id="PTHR11452:SF75">
    <property type="entry name" value="ALPHA-GALACTOSIDASE MEL1"/>
    <property type="match status" value="1"/>
</dbReference>
<evidence type="ECO:0000256" key="12">
    <source>
        <dbReference type="ARBA" id="ARBA00023326"/>
    </source>
</evidence>
<comment type="similarity">
    <text evidence="4 13">Belongs to the glycosyl hydrolase 27 family.</text>
</comment>
<dbReference type="SUPFAM" id="SSF51445">
    <property type="entry name" value="(Trans)glycosidases"/>
    <property type="match status" value="1"/>
</dbReference>
<evidence type="ECO:0000313" key="16">
    <source>
        <dbReference type="EMBL" id="KAB8079284.1"/>
    </source>
</evidence>
<keyword evidence="5" id="KW-0964">Secreted</keyword>
<accession>A0A5N5XI90</accession>
<dbReference type="PRINTS" id="PR00740">
    <property type="entry name" value="GLHYDRLASE27"/>
</dbReference>
<feature type="domain" description="Alpha galactosidase C-terminal" evidence="15">
    <location>
        <begin position="328"/>
        <end position="400"/>
    </location>
</feature>
<evidence type="ECO:0000256" key="2">
    <source>
        <dbReference type="ARBA" id="ARBA00003969"/>
    </source>
</evidence>
<dbReference type="FunFam" id="2.60.40.1180:FF:000008">
    <property type="entry name" value="Alpha-galactosidase"/>
    <property type="match status" value="1"/>
</dbReference>
<keyword evidence="11 13" id="KW-0326">Glycosidase</keyword>
<dbReference type="AlphaFoldDB" id="A0A5N5XI90"/>
<evidence type="ECO:0000256" key="7">
    <source>
        <dbReference type="ARBA" id="ARBA00022801"/>
    </source>
</evidence>
<dbReference type="Gene3D" id="3.20.20.70">
    <property type="entry name" value="Aldolase class I"/>
    <property type="match status" value="1"/>
</dbReference>
<dbReference type="FunFam" id="3.20.20.70:FF:000197">
    <property type="entry name" value="Alpha-galactosidase"/>
    <property type="match status" value="1"/>
</dbReference>
<evidence type="ECO:0000256" key="14">
    <source>
        <dbReference type="SAM" id="SignalP"/>
    </source>
</evidence>
<keyword evidence="9" id="KW-0325">Glycoprotein</keyword>
<dbReference type="InterPro" id="IPR002241">
    <property type="entry name" value="Glyco_hydro_27"/>
</dbReference>
<evidence type="ECO:0000256" key="6">
    <source>
        <dbReference type="ARBA" id="ARBA00022729"/>
    </source>
</evidence>
<dbReference type="InterPro" id="IPR017853">
    <property type="entry name" value="GH"/>
</dbReference>
<dbReference type="EC" id="3.2.1.22" evidence="13"/>
<dbReference type="InterPro" id="IPR013780">
    <property type="entry name" value="Glyco_hydro_b"/>
</dbReference>
<keyword evidence="7 13" id="KW-0378">Hydrolase</keyword>
<dbReference type="Pfam" id="PF17801">
    <property type="entry name" value="Melibiase_C"/>
    <property type="match status" value="1"/>
</dbReference>
<dbReference type="InterPro" id="IPR013785">
    <property type="entry name" value="Aldolase_TIM"/>
</dbReference>
<protein>
    <recommendedName>
        <fullName evidence="13">Alpha-galactosidase</fullName>
        <ecNumber evidence="13">3.2.1.22</ecNumber>
    </recommendedName>
    <alternativeName>
        <fullName evidence="13">Melibiase</fullName>
    </alternativeName>
</protein>
<keyword evidence="10" id="KW-0119">Carbohydrate metabolism</keyword>
<dbReference type="GO" id="GO:0000272">
    <property type="term" value="P:polysaccharide catabolic process"/>
    <property type="evidence" value="ECO:0007669"/>
    <property type="project" value="UniProtKB-KW"/>
</dbReference>
<evidence type="ECO:0000256" key="4">
    <source>
        <dbReference type="ARBA" id="ARBA00009743"/>
    </source>
</evidence>
<evidence type="ECO:0000256" key="11">
    <source>
        <dbReference type="ARBA" id="ARBA00023295"/>
    </source>
</evidence>
<comment type="catalytic activity">
    <reaction evidence="1 13">
        <text>Hydrolysis of terminal, non-reducing alpha-D-galactose residues in alpha-D-galactosides, including galactose oligosaccharides, galactomannans and galactolipids.</text>
        <dbReference type="EC" id="3.2.1.22"/>
    </reaction>
</comment>
<evidence type="ECO:0000313" key="17">
    <source>
        <dbReference type="Proteomes" id="UP000326565"/>
    </source>
</evidence>
<keyword evidence="8 13" id="KW-1015">Disulfide bond</keyword>
<dbReference type="GO" id="GO:0005576">
    <property type="term" value="C:extracellular region"/>
    <property type="evidence" value="ECO:0007669"/>
    <property type="project" value="UniProtKB-SubCell"/>
</dbReference>
<dbReference type="Proteomes" id="UP000326565">
    <property type="component" value="Unassembled WGS sequence"/>
</dbReference>
<evidence type="ECO:0000256" key="8">
    <source>
        <dbReference type="ARBA" id="ARBA00023157"/>
    </source>
</evidence>
<dbReference type="EMBL" id="ML732151">
    <property type="protein sequence ID" value="KAB8079284.1"/>
    <property type="molecule type" value="Genomic_DNA"/>
</dbReference>
<organism evidence="16 17">
    <name type="scientific">Aspergillus leporis</name>
    <dbReference type="NCBI Taxonomy" id="41062"/>
    <lineage>
        <taxon>Eukaryota</taxon>
        <taxon>Fungi</taxon>
        <taxon>Dikarya</taxon>
        <taxon>Ascomycota</taxon>
        <taxon>Pezizomycotina</taxon>
        <taxon>Eurotiomycetes</taxon>
        <taxon>Eurotiomycetidae</taxon>
        <taxon>Eurotiales</taxon>
        <taxon>Aspergillaceae</taxon>
        <taxon>Aspergillus</taxon>
        <taxon>Aspergillus subgen. Circumdati</taxon>
    </lineage>
</organism>
<reference evidence="16 17" key="1">
    <citation type="submission" date="2019-04" db="EMBL/GenBank/DDBJ databases">
        <title>Friends and foes A comparative genomics study of 23 Aspergillus species from section Flavi.</title>
        <authorList>
            <consortium name="DOE Joint Genome Institute"/>
            <person name="Kjaerbolling I."/>
            <person name="Vesth T."/>
            <person name="Frisvad J.C."/>
            <person name="Nybo J.L."/>
            <person name="Theobald S."/>
            <person name="Kildgaard S."/>
            <person name="Isbrandt T."/>
            <person name="Kuo A."/>
            <person name="Sato A."/>
            <person name="Lyhne E.K."/>
            <person name="Kogle M.E."/>
            <person name="Wiebenga A."/>
            <person name="Kun R.S."/>
            <person name="Lubbers R.J."/>
            <person name="Makela M.R."/>
            <person name="Barry K."/>
            <person name="Chovatia M."/>
            <person name="Clum A."/>
            <person name="Daum C."/>
            <person name="Haridas S."/>
            <person name="He G."/>
            <person name="LaButti K."/>
            <person name="Lipzen A."/>
            <person name="Mondo S."/>
            <person name="Riley R."/>
            <person name="Salamov A."/>
            <person name="Simmons B.A."/>
            <person name="Magnuson J.K."/>
            <person name="Henrissat B."/>
            <person name="Mortensen U.H."/>
            <person name="Larsen T.O."/>
            <person name="Devries R.P."/>
            <person name="Grigoriev I.V."/>
            <person name="Machida M."/>
            <person name="Baker S.E."/>
            <person name="Andersen M.R."/>
        </authorList>
    </citation>
    <scope>NUCLEOTIDE SEQUENCE [LARGE SCALE GENOMIC DNA]</scope>
    <source>
        <strain evidence="16 17">CBS 151.66</strain>
    </source>
</reference>
<evidence type="ECO:0000259" key="15">
    <source>
        <dbReference type="Pfam" id="PF17801"/>
    </source>
</evidence>
<dbReference type="InterPro" id="IPR041233">
    <property type="entry name" value="Melibiase_C"/>
</dbReference>
<keyword evidence="12" id="KW-0624">Polysaccharide degradation</keyword>
<comment type="subcellular location">
    <subcellularLocation>
        <location evidence="3">Secreted</location>
    </subcellularLocation>
</comment>
<comment type="function">
    <text evidence="2">Hydrolyzes a variety of simple alpha-D-galactoside as well as more complex molecules such as oligosaccharides and polysaccharides.</text>
</comment>
<dbReference type="Gene3D" id="2.60.120.260">
    <property type="entry name" value="Galactose-binding domain-like"/>
    <property type="match status" value="1"/>
</dbReference>
<evidence type="ECO:0000256" key="13">
    <source>
        <dbReference type="RuleBase" id="RU361168"/>
    </source>
</evidence>
<dbReference type="OrthoDB" id="5795902at2759"/>
<feature type="signal peptide" evidence="14">
    <location>
        <begin position="1"/>
        <end position="16"/>
    </location>
</feature>
<evidence type="ECO:0000256" key="1">
    <source>
        <dbReference type="ARBA" id="ARBA00001255"/>
    </source>
</evidence>
<sequence>MASNIFYLSLLSTALGYPSLQPRLDIGLAKTPQMGWNTYNHYSCSPNEAIVRSNAQALVDLGLASLGYRYVTTDCGWSVADRLSDGTLTWNETLFPEGFPALGKYLHDLGLLFGVYGDSGIKLCGSPPDQVGSLFHEEQDAQTFASWEVDSLKYDNCYSDAATGYPNVNYSPSTSPEPRFANMSRALAAQDRAIIFQICEWGIDFPALWAPPLGHSWRIGNDIIPDWRAIFRTLNQAVPQTGFAGPGRWPDLDMLEVGNGILSLPEEQTHFSLWAILKSPLVIGAALKDSKTSINRESLEILKQKDVISYNQDSLGVSASLRRRWSEEGYEVWSGQLSGGRTVAAVINWRNESRDLTLDLPDIGLQHAGKVKDIWSKSTSRDVGTSYMARVEGHGTMLLEFQDTVVSGLYPTEYFATSMGSSTVFKSIYGLTTSSQYNITINFSEAVTSATEAKIQSTANNKTVATIIPGSSTQATAEIPLVAGSSNEITILSSQPIDSIKITPPNGTYYPSTVFSTTGNAKKVSCGTGYCRPVGSKIGEISPNSTVSAVISTTAGKKYLAIDYINNEVAFDSAWGWGSNSRNLTVSVNGEEPVRVEVPLSGQHSELFGPGLGWWDTATIGVLVNGWKDGDNEIVIGNEGGEAGFQSYGPDFVGLRVL</sequence>
<dbReference type="CDD" id="cd14792">
    <property type="entry name" value="GH27"/>
    <property type="match status" value="1"/>
</dbReference>
<evidence type="ECO:0000256" key="5">
    <source>
        <dbReference type="ARBA" id="ARBA00022525"/>
    </source>
</evidence>
<gene>
    <name evidence="16" type="ORF">BDV29DRAFT_151886</name>
</gene>
<name>A0A5N5XI90_9EURO</name>
<proteinExistence type="inferred from homology"/>
<dbReference type="CDD" id="cd04081">
    <property type="entry name" value="CBM35_galactosidase-like"/>
    <property type="match status" value="1"/>
</dbReference>
<dbReference type="GO" id="GO:0004557">
    <property type="term" value="F:alpha-galactosidase activity"/>
    <property type="evidence" value="ECO:0007669"/>
    <property type="project" value="UniProtKB-EC"/>
</dbReference>
<evidence type="ECO:0000256" key="9">
    <source>
        <dbReference type="ARBA" id="ARBA00023180"/>
    </source>
</evidence>
<dbReference type="SUPFAM" id="SSF51011">
    <property type="entry name" value="Glycosyl hydrolase domain"/>
    <property type="match status" value="1"/>
</dbReference>
<keyword evidence="6 14" id="KW-0732">Signal</keyword>
<dbReference type="PANTHER" id="PTHR11452">
    <property type="entry name" value="ALPHA-GALACTOSIDASE/ALPHA-N-ACETYLGALACTOSAMINIDASE"/>
    <property type="match status" value="1"/>
</dbReference>
<keyword evidence="17" id="KW-1185">Reference proteome</keyword>
<dbReference type="Gene3D" id="2.60.40.1180">
    <property type="entry name" value="Golgi alpha-mannosidase II"/>
    <property type="match status" value="1"/>
</dbReference>